<dbReference type="SMART" id="SM00764">
    <property type="entry name" value="Citrate_ly_lig"/>
    <property type="match status" value="1"/>
</dbReference>
<dbReference type="NCBIfam" id="TIGR00124">
    <property type="entry name" value="cit_ly_ligase"/>
    <property type="match status" value="1"/>
</dbReference>
<dbReference type="SUPFAM" id="SSF52374">
    <property type="entry name" value="Nucleotidylyl transferase"/>
    <property type="match status" value="1"/>
</dbReference>
<dbReference type="AlphaFoldDB" id="A0A486XD18"/>
<keyword evidence="2 8" id="KW-0547">Nucleotide-binding</keyword>
<dbReference type="Gene3D" id="3.40.630.30">
    <property type="match status" value="1"/>
</dbReference>
<gene>
    <name evidence="10" type="primary">citC</name>
    <name evidence="10" type="ORF">NCTC4101_01004</name>
</gene>
<dbReference type="Pfam" id="PF00583">
    <property type="entry name" value="Acetyltransf_1"/>
    <property type="match status" value="1"/>
</dbReference>
<dbReference type="GO" id="GO:0008771">
    <property type="term" value="F:[citrate (pro-3S)-lyase] ligase activity"/>
    <property type="evidence" value="ECO:0007669"/>
    <property type="project" value="UniProtKB-EC"/>
</dbReference>
<dbReference type="SUPFAM" id="SSF55729">
    <property type="entry name" value="Acyl-CoA N-acyltransferases (Nat)"/>
    <property type="match status" value="1"/>
</dbReference>
<accession>A0A486XD18</accession>
<evidence type="ECO:0000256" key="7">
    <source>
        <dbReference type="ARBA" id="ARBA00068968"/>
    </source>
</evidence>
<comment type="function">
    <text evidence="5 8">Acetylation of prosthetic group (2-(5''-phosphoribosyl)-3'-dephosphocoenzyme-A) of the gamma subunit of citrate lyase.</text>
</comment>
<dbReference type="PANTHER" id="PTHR40599">
    <property type="entry name" value="[CITRATE [PRO-3S]-LYASE] LIGASE"/>
    <property type="match status" value="1"/>
</dbReference>
<evidence type="ECO:0000313" key="10">
    <source>
        <dbReference type="EMBL" id="VGM95605.1"/>
    </source>
</evidence>
<dbReference type="Pfam" id="PF08218">
    <property type="entry name" value="Citrate_ly_lig"/>
    <property type="match status" value="1"/>
</dbReference>
<keyword evidence="1 8" id="KW-0436">Ligase</keyword>
<dbReference type="InterPro" id="IPR004821">
    <property type="entry name" value="Cyt_trans-like"/>
</dbReference>
<evidence type="ECO:0000256" key="1">
    <source>
        <dbReference type="ARBA" id="ARBA00022598"/>
    </source>
</evidence>
<dbReference type="PIRSF" id="PIRSF005751">
    <property type="entry name" value="Acet_citr_lig"/>
    <property type="match status" value="1"/>
</dbReference>
<evidence type="ECO:0000256" key="3">
    <source>
        <dbReference type="ARBA" id="ARBA00022840"/>
    </source>
</evidence>
<dbReference type="PROSITE" id="PS51186">
    <property type="entry name" value="GNAT"/>
    <property type="match status" value="1"/>
</dbReference>
<sequence length="345" mass="39497">MSECLYFSEQISFSSTAKIEQIRLFLANNDLELDQQILRFVVFYRESDNQIIACGGVAHNIIKCVAISPQYRGTGLALKLATELINLAYELGYSRLFIYTKPENEALFSQCGFFTISTAYPYLVLMENSKMRLQKYCNQLRNARKMGKKIGAIVMNANPFTLGHRYLIEQAVSQCDYVHIFLVEEDASRYAYADRLRLLKKGIGDLRTAIIHPSSSYIISRATFPAYFLKDQGLVDKCYMEIDLKLFRRYIAPTLGITHRFVGTEPFCQLTAAYNQNMHYWLEEAEMAAPPIKVVEIERKTYQGQAISASIVRKLADQKNWQELSHFVPDSTLSFLQGLAVQTQD</sequence>
<evidence type="ECO:0000256" key="5">
    <source>
        <dbReference type="ARBA" id="ARBA00058086"/>
    </source>
</evidence>
<dbReference type="InterPro" id="IPR014729">
    <property type="entry name" value="Rossmann-like_a/b/a_fold"/>
</dbReference>
<comment type="catalytic activity">
    <reaction evidence="4 8">
        <text>holo-[citrate lyase ACP] + acetate + ATP = acetyl-[citrate lyase ACP] + AMP + diphosphate</text>
        <dbReference type="Rhea" id="RHEA:23788"/>
        <dbReference type="Rhea" id="RHEA-COMP:10158"/>
        <dbReference type="Rhea" id="RHEA-COMP:13710"/>
        <dbReference type="ChEBI" id="CHEBI:30089"/>
        <dbReference type="ChEBI" id="CHEBI:30616"/>
        <dbReference type="ChEBI" id="CHEBI:33019"/>
        <dbReference type="ChEBI" id="CHEBI:82683"/>
        <dbReference type="ChEBI" id="CHEBI:137976"/>
        <dbReference type="ChEBI" id="CHEBI:456215"/>
        <dbReference type="EC" id="6.2.1.22"/>
    </reaction>
</comment>
<dbReference type="EMBL" id="CAAHDN010000013">
    <property type="protein sequence ID" value="VGM95605.1"/>
    <property type="molecule type" value="Genomic_DNA"/>
</dbReference>
<organism evidence="10">
    <name type="scientific">uncultured Avibacterium sp</name>
    <dbReference type="NCBI Taxonomy" id="1936169"/>
    <lineage>
        <taxon>Bacteria</taxon>
        <taxon>Pseudomonadati</taxon>
        <taxon>Pseudomonadota</taxon>
        <taxon>Gammaproteobacteria</taxon>
        <taxon>Pasteurellales</taxon>
        <taxon>Pasteurellaceae</taxon>
        <taxon>Avibacterium</taxon>
        <taxon>environmental samples</taxon>
    </lineage>
</organism>
<dbReference type="GO" id="GO:0005524">
    <property type="term" value="F:ATP binding"/>
    <property type="evidence" value="ECO:0007669"/>
    <property type="project" value="UniProtKB-UniRule"/>
</dbReference>
<reference evidence="10" key="1">
    <citation type="submission" date="2019-03" db="EMBL/GenBank/DDBJ databases">
        <authorList>
            <consortium name="Pathogen Informatics"/>
        </authorList>
    </citation>
    <scope>NUCLEOTIDE SEQUENCE</scope>
    <source>
        <strain evidence="10">Unknown</strain>
    </source>
</reference>
<dbReference type="CDD" id="cd02169">
    <property type="entry name" value="Citrate_lyase_ligase"/>
    <property type="match status" value="1"/>
</dbReference>
<evidence type="ECO:0000259" key="9">
    <source>
        <dbReference type="PROSITE" id="PS51186"/>
    </source>
</evidence>
<dbReference type="GO" id="GO:0016829">
    <property type="term" value="F:lyase activity"/>
    <property type="evidence" value="ECO:0007669"/>
    <property type="project" value="UniProtKB-KW"/>
</dbReference>
<evidence type="ECO:0000256" key="2">
    <source>
        <dbReference type="ARBA" id="ARBA00022741"/>
    </source>
</evidence>
<dbReference type="InterPro" id="IPR000182">
    <property type="entry name" value="GNAT_dom"/>
</dbReference>
<dbReference type="InterPro" id="IPR005216">
    <property type="entry name" value="Citrate_lyase_ligase"/>
</dbReference>
<evidence type="ECO:0000256" key="8">
    <source>
        <dbReference type="PIRNR" id="PIRNR005751"/>
    </source>
</evidence>
<dbReference type="Gene3D" id="3.40.50.620">
    <property type="entry name" value="HUPs"/>
    <property type="match status" value="1"/>
</dbReference>
<dbReference type="NCBIfam" id="TIGR00125">
    <property type="entry name" value="cyt_tran_rel"/>
    <property type="match status" value="1"/>
</dbReference>
<dbReference type="GO" id="GO:0016747">
    <property type="term" value="F:acyltransferase activity, transferring groups other than amino-acyl groups"/>
    <property type="evidence" value="ECO:0007669"/>
    <property type="project" value="InterPro"/>
</dbReference>
<protein>
    <recommendedName>
        <fullName evidence="7 8">[Citrate [pro-3S]-lyase] ligase</fullName>
        <ecNumber evidence="6 8">6.2.1.22</ecNumber>
    </recommendedName>
</protein>
<dbReference type="InterPro" id="IPR016181">
    <property type="entry name" value="Acyl_CoA_acyltransferase"/>
</dbReference>
<dbReference type="EC" id="6.2.1.22" evidence="6 8"/>
<proteinExistence type="predicted"/>
<feature type="domain" description="N-acetyltransferase" evidence="9">
    <location>
        <begin position="1"/>
        <end position="131"/>
    </location>
</feature>
<evidence type="ECO:0000256" key="6">
    <source>
        <dbReference type="ARBA" id="ARBA00066591"/>
    </source>
</evidence>
<dbReference type="InterPro" id="IPR013166">
    <property type="entry name" value="Citrate_lyase_ligase_C"/>
</dbReference>
<dbReference type="FunFam" id="3.40.50.620:FF:000071">
    <property type="entry name" value="[Citrate [pro-3S]-lyase] ligase"/>
    <property type="match status" value="1"/>
</dbReference>
<dbReference type="PANTHER" id="PTHR40599:SF2">
    <property type="entry name" value="[CITRATE [PRO-3S]-LYASE] LIGASE"/>
    <property type="match status" value="1"/>
</dbReference>
<evidence type="ECO:0000256" key="4">
    <source>
        <dbReference type="ARBA" id="ARBA00051405"/>
    </source>
</evidence>
<name>A0A486XD18_9PAST</name>
<keyword evidence="3 8" id="KW-0067">ATP-binding</keyword>
<keyword evidence="10" id="KW-0456">Lyase</keyword>